<dbReference type="SUPFAM" id="SSF81901">
    <property type="entry name" value="HCP-like"/>
    <property type="match status" value="1"/>
</dbReference>
<accession>A0ABD5LWH3</accession>
<evidence type="ECO:0008006" key="2">
    <source>
        <dbReference type="Google" id="ProtNLM"/>
    </source>
</evidence>
<dbReference type="AlphaFoldDB" id="A0ABD5LWH3"/>
<gene>
    <name evidence="1" type="ORF">I3679_004080</name>
</gene>
<reference evidence="1" key="1">
    <citation type="submission" date="2021-05" db="EMBL/GenBank/DDBJ databases">
        <title>First report of NDM-5 and VEB-6 producing Proteus mirabilis isolated from blood of a sepsis patient in Kolkata, India.</title>
        <authorList>
            <person name="Halder G."/>
            <person name="Chaudhuri B."/>
            <person name="Dutta S."/>
        </authorList>
    </citation>
    <scope>NUCLEOTIDE SEQUENCE [LARGE SCALE GENOMIC DNA]</scope>
    <source>
        <strain evidence="1">7049</strain>
    </source>
</reference>
<name>A0ABD5LWH3_PROMI</name>
<evidence type="ECO:0000313" key="1">
    <source>
        <dbReference type="EMBL" id="MEY2343779.1"/>
    </source>
</evidence>
<comment type="caution">
    <text evidence="1">The sequence shown here is derived from an EMBL/GenBank/DDBJ whole genome shotgun (WGS) entry which is preliminary data.</text>
</comment>
<dbReference type="InterPro" id="IPR011990">
    <property type="entry name" value="TPR-like_helical_dom_sf"/>
</dbReference>
<dbReference type="Gene3D" id="1.25.40.10">
    <property type="entry name" value="Tetratricopeptide repeat domain"/>
    <property type="match status" value="1"/>
</dbReference>
<proteinExistence type="predicted"/>
<sequence>MIRKLSPSRKFFLANIYLKKSADLAHHDGLIKIIEKLNNSDTLSSNYFRNLLEKYINTLLLKYPNSPQAMLALANVYLKPNSSFYNFEKALKLVERAYNIQPSPESKLLLAKLYSNSEGFIRILEKQLVF</sequence>
<dbReference type="EMBL" id="JADQCH020000001">
    <property type="protein sequence ID" value="MEY2343779.1"/>
    <property type="molecule type" value="Genomic_DNA"/>
</dbReference>
<organism evidence="1">
    <name type="scientific">Proteus mirabilis</name>
    <dbReference type="NCBI Taxonomy" id="584"/>
    <lineage>
        <taxon>Bacteria</taxon>
        <taxon>Pseudomonadati</taxon>
        <taxon>Pseudomonadota</taxon>
        <taxon>Gammaproteobacteria</taxon>
        <taxon>Enterobacterales</taxon>
        <taxon>Morganellaceae</taxon>
        <taxon>Proteus</taxon>
    </lineage>
</organism>
<protein>
    <recommendedName>
        <fullName evidence="2">Tetratricopeptide repeat protein</fullName>
    </recommendedName>
</protein>